<protein>
    <submittedName>
        <fullName evidence="2">Uncharacterized protein</fullName>
    </submittedName>
</protein>
<organism evidence="2 3">
    <name type="scientific">Camelus dromedarius</name>
    <name type="common">Dromedary</name>
    <name type="synonym">Arabian camel</name>
    <dbReference type="NCBI Taxonomy" id="9838"/>
    <lineage>
        <taxon>Eukaryota</taxon>
        <taxon>Metazoa</taxon>
        <taxon>Chordata</taxon>
        <taxon>Craniata</taxon>
        <taxon>Vertebrata</taxon>
        <taxon>Euteleostomi</taxon>
        <taxon>Mammalia</taxon>
        <taxon>Eutheria</taxon>
        <taxon>Laurasiatheria</taxon>
        <taxon>Artiodactyla</taxon>
        <taxon>Tylopoda</taxon>
        <taxon>Camelidae</taxon>
        <taxon>Camelus</taxon>
    </lineage>
</organism>
<accession>A0A5N4DTM3</accession>
<dbReference type="AlphaFoldDB" id="A0A5N4DTM3"/>
<feature type="region of interest" description="Disordered" evidence="1">
    <location>
        <begin position="66"/>
        <end position="91"/>
    </location>
</feature>
<gene>
    <name evidence="2" type="ORF">Cadr_000011542</name>
</gene>
<proteinExistence type="predicted"/>
<feature type="region of interest" description="Disordered" evidence="1">
    <location>
        <begin position="731"/>
        <end position="751"/>
    </location>
</feature>
<evidence type="ECO:0000313" key="3">
    <source>
        <dbReference type="Proteomes" id="UP000299084"/>
    </source>
</evidence>
<feature type="region of interest" description="Disordered" evidence="1">
    <location>
        <begin position="152"/>
        <end position="174"/>
    </location>
</feature>
<keyword evidence="3" id="KW-1185">Reference proteome</keyword>
<dbReference type="EMBL" id="JWIN03000009">
    <property type="protein sequence ID" value="KAB1274449.1"/>
    <property type="molecule type" value="Genomic_DNA"/>
</dbReference>
<evidence type="ECO:0000256" key="1">
    <source>
        <dbReference type="SAM" id="MobiDB-lite"/>
    </source>
</evidence>
<reference evidence="2 3" key="1">
    <citation type="journal article" date="2019" name="Mol. Ecol. Resour.">
        <title>Improving Illumina assemblies with Hi-C and long reads: an example with the North African dromedary.</title>
        <authorList>
            <person name="Elbers J.P."/>
            <person name="Rogers M.F."/>
            <person name="Perelman P.L."/>
            <person name="Proskuryakova A.A."/>
            <person name="Serdyukova N.A."/>
            <person name="Johnson W.E."/>
            <person name="Horin P."/>
            <person name="Corander J."/>
            <person name="Murphy D."/>
            <person name="Burger P.A."/>
        </authorList>
    </citation>
    <scope>NUCLEOTIDE SEQUENCE [LARGE SCALE GENOMIC DNA]</scope>
    <source>
        <strain evidence="2">Drom800</strain>
        <tissue evidence="2">Blood</tissue>
    </source>
</reference>
<evidence type="ECO:0000313" key="2">
    <source>
        <dbReference type="EMBL" id="KAB1274449.1"/>
    </source>
</evidence>
<comment type="caution">
    <text evidence="2">The sequence shown here is derived from an EMBL/GenBank/DDBJ whole genome shotgun (WGS) entry which is preliminary data.</text>
</comment>
<dbReference type="Proteomes" id="UP000299084">
    <property type="component" value="Unassembled WGS sequence"/>
</dbReference>
<feature type="compositionally biased region" description="Basic and acidic residues" evidence="1">
    <location>
        <begin position="119"/>
        <end position="131"/>
    </location>
</feature>
<feature type="region of interest" description="Disordered" evidence="1">
    <location>
        <begin position="105"/>
        <end position="134"/>
    </location>
</feature>
<feature type="compositionally biased region" description="Polar residues" evidence="1">
    <location>
        <begin position="731"/>
        <end position="743"/>
    </location>
</feature>
<name>A0A5N4DTM3_CAMDR</name>
<sequence>MRKTQGICRGAGGTDHKQPLMLHQWRSLPGNNALGMEEAVSLALVGWEDLVNSSLQHSLSWRELSTEALGGGPSGPETETAPRDGDIHSSQGGLLAMACPEQVLTSGSPCPRKTAGATEVKRENDVSDKEKGHKKNISLRCEAEVATWRRGGQTMWPPGEKLSRPKGQQLSDLPSPAVPWQVENHAPSPEVSFQGPLALAPTSSSVLGQATGQVHNRHIWGWHSECHSCQLPGESHIRGGNQNPGNSPSSAFVSAFPSVDTSRIRGPSSPPGVCPLPWLHPCALLPFEVWDDIAHSLGSPCGGWDDVLVGASPISPGLLRWTIHCLLGGSVGMDCGLGEEESRAPMPLSQAQGGDPGVEVGRATTTSQEGHMQAGFPATPSAHLAPTHHQPFHNPKSLVDDLGEGCQAVGGAGCVAETAQMATPPCYLAFRVCTQAWFWITGDACRLKEALQLGEAPQACSPEHQGPIGSGSGKDESDHSPAQAGLSSGHHPHTAECCCPLPDNFHGAWVIVLFVHPHDKHGCIRRGCTDDHTQGTCLDVGLGKEHRRHEVLPPWARLPHLLKFPLRTGTRLWPPPQRGSRQTSRGYLWAACCGEVAAPWSVSPLQGLAFILPQMGSALRVLPFITTPLLGHFSFLGCTTPAMPGYKLPPPQLRPQPYPGNHLDYSQPGPPCRSWRPHHSPPSPSCLYCPAPTTGVLLPEAGRRQSGLGAQVGWPQGLCMSSPLSSPWATTHGSSHSLFSQPQEAPAPSPGLSGALASCRGLFGGFSSFIKEVLSLPRGRPAPCGCQSNTGGLALWENVLPGAPHIPPALLPATVVVSIASILIQYTRNPRLREVHSLAQGHLTRKSGAGGRCSPQRRQHLRGAHTEGSCVGMGQSGENALGGRNAGAQAEEAKDTCWDDGRSRLGLEKAPEHMCASVRKIGGSHRASKVLVQGPRRLMAKAGEWGMWFVGGPVSSWGLFVGGHWRI</sequence>
<feature type="region of interest" description="Disordered" evidence="1">
    <location>
        <begin position="458"/>
        <end position="488"/>
    </location>
</feature>